<sequence length="773" mass="87078">MDAEALSSAQTGPSDLFIAPIIEEKSKSLLNKAIIPIRAFTQHSFALLSQILPPKVCMDDVASSVHPREVALKKFSEGVDSLVRTLPGSDQPKLSSGRSLLQSFVALCHDYTSVACSTDRSTDRVFESFLHAWKEGSAQRCSFVIEFAMQMTDSVSLFALLRLLECEVGYTAGMENLPPDLLGVWSETVPLLCRCIEMHVAAINTKPEHPWMHAVSLPDGIAVFGERVVGLAIALLLKAMRIKNLRFTSGKYLLDLIEDHHRTLGGEGPKLVEVIMHLNSKSLKKRSIDDWFAVDDKSDLNIALAVVRREGSCQRLLSTTVQSLIPGKHSRSNSVSHKEANRHTTEERNYASFSEPLAIEFLFALSLIGGLPHSLTEDQKIDLASAFREMVYRSPLVDEADRQMSFLIFQSILMLLKGRYSQRGFREINLELLLSVSDLSDQQVDVCFRRIRAKVRHECASSTVGVRSSLHPEGPFTHIPPELLATIFTLACPSLFKDYNSRREVLWLASVCQRWRALCRTTPRLWCAVVLKPRSCSSFQNGVSRLLPNDDAYPYLEAWLQRAGTLPKRVMLEGLDCHCYDKHHLASVPPIFNMLLSRGPILEEVIFDIGSMVAFNSCIASLPQVDDPSHRRSWDNLSSLTLFFNHRHSIEHVDALDVALQTLPRVERLHLVLPSLPIGASIGRSLKFRDDHMRVLTHLTLQSSWMGVTLLDLLNHLDVIRCLSLDFDYTHELKNHLLIFISNWIWKLTMGHLSRLYYPAISGGLTFKIFWVL</sequence>
<evidence type="ECO:0000313" key="2">
    <source>
        <dbReference type="EMBL" id="KAF6759683.1"/>
    </source>
</evidence>
<dbReference type="Gene3D" id="1.20.1280.50">
    <property type="match status" value="1"/>
</dbReference>
<gene>
    <name evidence="2" type="ORF">DFP72DRAFT_843827</name>
</gene>
<evidence type="ECO:0000313" key="3">
    <source>
        <dbReference type="Proteomes" id="UP000521943"/>
    </source>
</evidence>
<dbReference type="SUPFAM" id="SSF81383">
    <property type="entry name" value="F-box domain"/>
    <property type="match status" value="1"/>
</dbReference>
<keyword evidence="3" id="KW-1185">Reference proteome</keyword>
<feature type="compositionally biased region" description="Basic and acidic residues" evidence="1">
    <location>
        <begin position="336"/>
        <end position="348"/>
    </location>
</feature>
<dbReference type="EMBL" id="JACGCI010000014">
    <property type="protein sequence ID" value="KAF6759683.1"/>
    <property type="molecule type" value="Genomic_DNA"/>
</dbReference>
<comment type="caution">
    <text evidence="2">The sequence shown here is derived from an EMBL/GenBank/DDBJ whole genome shotgun (WGS) entry which is preliminary data.</text>
</comment>
<organism evidence="2 3">
    <name type="scientific">Ephemerocybe angulata</name>
    <dbReference type="NCBI Taxonomy" id="980116"/>
    <lineage>
        <taxon>Eukaryota</taxon>
        <taxon>Fungi</taxon>
        <taxon>Dikarya</taxon>
        <taxon>Basidiomycota</taxon>
        <taxon>Agaricomycotina</taxon>
        <taxon>Agaricomycetes</taxon>
        <taxon>Agaricomycetidae</taxon>
        <taxon>Agaricales</taxon>
        <taxon>Agaricineae</taxon>
        <taxon>Psathyrellaceae</taxon>
        <taxon>Ephemerocybe</taxon>
    </lineage>
</organism>
<evidence type="ECO:0000256" key="1">
    <source>
        <dbReference type="SAM" id="MobiDB-lite"/>
    </source>
</evidence>
<reference evidence="2 3" key="1">
    <citation type="submission" date="2020-07" db="EMBL/GenBank/DDBJ databases">
        <title>Comparative genomics of pyrophilous fungi reveals a link between fire events and developmental genes.</title>
        <authorList>
            <consortium name="DOE Joint Genome Institute"/>
            <person name="Steindorff A.S."/>
            <person name="Carver A."/>
            <person name="Calhoun S."/>
            <person name="Stillman K."/>
            <person name="Liu H."/>
            <person name="Lipzen A."/>
            <person name="Pangilinan J."/>
            <person name="Labutti K."/>
            <person name="Bruns T.D."/>
            <person name="Grigoriev I.V."/>
        </authorList>
    </citation>
    <scope>NUCLEOTIDE SEQUENCE [LARGE SCALE GENOMIC DNA]</scope>
    <source>
        <strain evidence="2 3">CBS 144469</strain>
    </source>
</reference>
<dbReference type="AlphaFoldDB" id="A0A8H6I8W9"/>
<dbReference type="Proteomes" id="UP000521943">
    <property type="component" value="Unassembled WGS sequence"/>
</dbReference>
<feature type="region of interest" description="Disordered" evidence="1">
    <location>
        <begin position="328"/>
        <end position="348"/>
    </location>
</feature>
<name>A0A8H6I8W9_9AGAR</name>
<dbReference type="InterPro" id="IPR036047">
    <property type="entry name" value="F-box-like_dom_sf"/>
</dbReference>
<accession>A0A8H6I8W9</accession>
<evidence type="ECO:0008006" key="4">
    <source>
        <dbReference type="Google" id="ProtNLM"/>
    </source>
</evidence>
<proteinExistence type="predicted"/>
<protein>
    <recommendedName>
        <fullName evidence="4">F-box domain-containing protein</fullName>
    </recommendedName>
</protein>